<dbReference type="Pfam" id="PF00188">
    <property type="entry name" value="CAP"/>
    <property type="match status" value="1"/>
</dbReference>
<dbReference type="Gene3D" id="3.40.33.10">
    <property type="entry name" value="CAP"/>
    <property type="match status" value="1"/>
</dbReference>
<dbReference type="InterPro" id="IPR003961">
    <property type="entry name" value="FN3_dom"/>
</dbReference>
<name>A0A414SLD7_9FIRM</name>
<gene>
    <name evidence="3" type="ORF">DW272_00715</name>
</gene>
<dbReference type="InterPro" id="IPR013783">
    <property type="entry name" value="Ig-like_fold"/>
</dbReference>
<accession>A0A414SLD7</accession>
<sequence length="551" mass="61269">MPDNENQAYIDKRKEKFMKRLKHTLCILLALVLTLTSATLLPVSAEANGDTIITVPITVQEEYDMAQEFFEILNKNRADAGKYEYILDDRLMDLAMDRAAQCCIYFGHNSLVYSNYDGMSGTYIDKYGKHSTDIFMQEDIAEGLADAQSTYTVWYNSNGHRPLLTDTKNYKYCGIGVVSYHGKREWVLVVSNAPVGNTIGSVSGSRTNTRDIRSKVKYFAGGNITIKGLNKKTDTPFEFADYSGNGNSGYSTADFPSLFTYRNNTPGIIDVDGQGRITTKAAGAGSFTVFYRGTTELCTVNVNVKLSYKDMLALTPTPTPKQTETAAPTQPPKQPETAKPTEPPKQTEVPKPTKAPEQAKPTQPPKQPETVKPAATPKPVQPVKPVSTKFTVKTKNVTYNGKAQKPSVTVYVGKKKLSSKYYSVAYKNNKNVGYGTVTVKGKGSYAKYSGFTTFKINLKKVSLSSVKAQKKKMVVYWKKTGGNHGYQVQYSTSKRFSSNVKTVRLSAGKKSVTIKNIPAKKRYYVRIRSYKKVGNKIWYTGWSKAKNVRTK</sequence>
<evidence type="ECO:0000313" key="4">
    <source>
        <dbReference type="Proteomes" id="UP000284220"/>
    </source>
</evidence>
<evidence type="ECO:0000256" key="1">
    <source>
        <dbReference type="SAM" id="MobiDB-lite"/>
    </source>
</evidence>
<dbReference type="Proteomes" id="UP000284220">
    <property type="component" value="Unassembled WGS sequence"/>
</dbReference>
<dbReference type="RefSeq" id="WP_118197529.1">
    <property type="nucleotide sequence ID" value="NZ_JBCJBY010000001.1"/>
</dbReference>
<dbReference type="Gene3D" id="2.60.40.10">
    <property type="entry name" value="Immunoglobulins"/>
    <property type="match status" value="1"/>
</dbReference>
<dbReference type="InterPro" id="IPR035940">
    <property type="entry name" value="CAP_sf"/>
</dbReference>
<feature type="region of interest" description="Disordered" evidence="1">
    <location>
        <begin position="315"/>
        <end position="387"/>
    </location>
</feature>
<dbReference type="EMBL" id="QRHZ01000001">
    <property type="protein sequence ID" value="RHG20399.1"/>
    <property type="molecule type" value="Genomic_DNA"/>
</dbReference>
<dbReference type="InterPro" id="IPR014044">
    <property type="entry name" value="CAP_dom"/>
</dbReference>
<dbReference type="CDD" id="cd05379">
    <property type="entry name" value="CAP_bacterial"/>
    <property type="match status" value="1"/>
</dbReference>
<comment type="caution">
    <text evidence="3">The sequence shown here is derived from an EMBL/GenBank/DDBJ whole genome shotgun (WGS) entry which is preliminary data.</text>
</comment>
<protein>
    <recommendedName>
        <fullName evidence="2">Fibronectin type-III domain-containing protein</fullName>
    </recommendedName>
</protein>
<dbReference type="SUPFAM" id="SSF49265">
    <property type="entry name" value="Fibronectin type III"/>
    <property type="match status" value="1"/>
</dbReference>
<proteinExistence type="predicted"/>
<organism evidence="3 4">
    <name type="scientific">Blautia obeum</name>
    <dbReference type="NCBI Taxonomy" id="40520"/>
    <lineage>
        <taxon>Bacteria</taxon>
        <taxon>Bacillati</taxon>
        <taxon>Bacillota</taxon>
        <taxon>Clostridia</taxon>
        <taxon>Lachnospirales</taxon>
        <taxon>Lachnospiraceae</taxon>
        <taxon>Blautia</taxon>
    </lineage>
</organism>
<dbReference type="PROSITE" id="PS50853">
    <property type="entry name" value="FN3"/>
    <property type="match status" value="1"/>
</dbReference>
<evidence type="ECO:0000313" key="3">
    <source>
        <dbReference type="EMBL" id="RHG20399.1"/>
    </source>
</evidence>
<dbReference type="InterPro" id="IPR036116">
    <property type="entry name" value="FN3_sf"/>
</dbReference>
<evidence type="ECO:0000259" key="2">
    <source>
        <dbReference type="PROSITE" id="PS50853"/>
    </source>
</evidence>
<dbReference type="AlphaFoldDB" id="A0A414SLD7"/>
<reference evidence="3 4" key="1">
    <citation type="submission" date="2018-08" db="EMBL/GenBank/DDBJ databases">
        <title>A genome reference for cultivated species of the human gut microbiota.</title>
        <authorList>
            <person name="Zou Y."/>
            <person name="Xue W."/>
            <person name="Luo G."/>
        </authorList>
    </citation>
    <scope>NUCLEOTIDE SEQUENCE [LARGE SCALE GENOMIC DNA]</scope>
    <source>
        <strain evidence="3 4">AM22-9LB</strain>
    </source>
</reference>
<feature type="domain" description="Fibronectin type-III" evidence="2">
    <location>
        <begin position="457"/>
        <end position="551"/>
    </location>
</feature>
<dbReference type="SUPFAM" id="SSF55797">
    <property type="entry name" value="PR-1-like"/>
    <property type="match status" value="1"/>
</dbReference>